<accession>A0A2G3AMP5</accession>
<feature type="transmembrane region" description="Helical" evidence="9">
    <location>
        <begin position="107"/>
        <end position="126"/>
    </location>
</feature>
<evidence type="ECO:0000313" key="10">
    <source>
        <dbReference type="EMBL" id="PHT95489.1"/>
    </source>
</evidence>
<dbReference type="PANTHER" id="PTHR31086">
    <property type="entry name" value="ALUMINUM-ACTIVATED MALATE TRANSPORTER 10"/>
    <property type="match status" value="1"/>
</dbReference>
<comment type="similarity">
    <text evidence="2">Belongs to the aromatic acid exporter (TC 2.A.85) family.</text>
</comment>
<feature type="transmembrane region" description="Helical" evidence="9">
    <location>
        <begin position="162"/>
        <end position="184"/>
    </location>
</feature>
<dbReference type="EMBL" id="AYRZ02000001">
    <property type="protein sequence ID" value="PHT95489.1"/>
    <property type="molecule type" value="Genomic_DNA"/>
</dbReference>
<evidence type="ECO:0008006" key="12">
    <source>
        <dbReference type="Google" id="ProtNLM"/>
    </source>
</evidence>
<gene>
    <name evidence="10" type="ORF">T459_03371</name>
</gene>
<reference evidence="10 11" key="1">
    <citation type="journal article" date="2014" name="Nat. Genet.">
        <title>Genome sequence of the hot pepper provides insights into the evolution of pungency in Capsicum species.</title>
        <authorList>
            <person name="Kim S."/>
            <person name="Park M."/>
            <person name="Yeom S.I."/>
            <person name="Kim Y.M."/>
            <person name="Lee J.M."/>
            <person name="Lee H.A."/>
            <person name="Seo E."/>
            <person name="Choi J."/>
            <person name="Cheong K."/>
            <person name="Kim K.T."/>
            <person name="Jung K."/>
            <person name="Lee G.W."/>
            <person name="Oh S.K."/>
            <person name="Bae C."/>
            <person name="Kim S.B."/>
            <person name="Lee H.Y."/>
            <person name="Kim S.Y."/>
            <person name="Kim M.S."/>
            <person name="Kang B.C."/>
            <person name="Jo Y.D."/>
            <person name="Yang H.B."/>
            <person name="Jeong H.J."/>
            <person name="Kang W.H."/>
            <person name="Kwon J.K."/>
            <person name="Shin C."/>
            <person name="Lim J.Y."/>
            <person name="Park J.H."/>
            <person name="Huh J.H."/>
            <person name="Kim J.S."/>
            <person name="Kim B.D."/>
            <person name="Cohen O."/>
            <person name="Paran I."/>
            <person name="Suh M.C."/>
            <person name="Lee S.B."/>
            <person name="Kim Y.K."/>
            <person name="Shin Y."/>
            <person name="Noh S.J."/>
            <person name="Park J."/>
            <person name="Seo Y.S."/>
            <person name="Kwon S.Y."/>
            <person name="Kim H.A."/>
            <person name="Park J.M."/>
            <person name="Kim H.J."/>
            <person name="Choi S.B."/>
            <person name="Bosland P.W."/>
            <person name="Reeves G."/>
            <person name="Jo S.H."/>
            <person name="Lee B.W."/>
            <person name="Cho H.T."/>
            <person name="Choi H.S."/>
            <person name="Lee M.S."/>
            <person name="Yu Y."/>
            <person name="Do Choi Y."/>
            <person name="Park B.S."/>
            <person name="van Deynze A."/>
            <person name="Ashrafi H."/>
            <person name="Hill T."/>
            <person name="Kim W.T."/>
            <person name="Pai H.S."/>
            <person name="Ahn H.K."/>
            <person name="Yeam I."/>
            <person name="Giovannoni J.J."/>
            <person name="Rose J.K."/>
            <person name="Sorensen I."/>
            <person name="Lee S.J."/>
            <person name="Kim R.W."/>
            <person name="Choi I.Y."/>
            <person name="Choi B.S."/>
            <person name="Lim J.S."/>
            <person name="Lee Y.H."/>
            <person name="Choi D."/>
        </authorList>
    </citation>
    <scope>NUCLEOTIDE SEQUENCE [LARGE SCALE GENOMIC DNA]</scope>
    <source>
        <strain evidence="11">cv. CM334</strain>
    </source>
</reference>
<dbReference type="GO" id="GO:0034220">
    <property type="term" value="P:monoatomic ion transmembrane transport"/>
    <property type="evidence" value="ECO:0007669"/>
    <property type="project" value="UniProtKB-KW"/>
</dbReference>
<dbReference type="InterPro" id="IPR020966">
    <property type="entry name" value="ALMT"/>
</dbReference>
<comment type="caution">
    <text evidence="10">The sequence shown here is derived from an EMBL/GenBank/DDBJ whole genome shotgun (WGS) entry which is preliminary data.</text>
</comment>
<keyword evidence="11" id="KW-1185">Reference proteome</keyword>
<dbReference type="Pfam" id="PF11744">
    <property type="entry name" value="ALMT"/>
    <property type="match status" value="1"/>
</dbReference>
<keyword evidence="6" id="KW-0406">Ion transport</keyword>
<dbReference type="GO" id="GO:0009705">
    <property type="term" value="C:plant-type vacuole membrane"/>
    <property type="evidence" value="ECO:0000318"/>
    <property type="project" value="GO_Central"/>
</dbReference>
<sequence length="484" mass="53808">MRMLRWMCGLTRGGRVRNETIRERVGEASVENKMREVRLRWFGHVIMRGTDAPVRRCERLTLEGFMRGGGATISKCLNIAFATALGISLGIGAKYIAEDCGKEGEPIILGILVFIVGVLGTFTRFYPHMQRRYDYGCMFSVATFSLVTVSGDMYMEMVKQRISTIMVSVGTVMVISLVICPVWAGKDLHKLISANLEKLASFLDGFESEYFQANGVDSKDKEKGFLESFKSVLDSKATEESLANFAWWEPAHGSFKFNNPGKEYLKIGKLGRDCACHLHALSGHLKSKSQTPTEFHRRTEEACKRIIMESSRVLKDLAFSIKTRTQPPSPTAKSDSYNTKLAIGDLRATLIITTKIFSESDTIDVITAMSVASILIDVTRCVDEISKAVGELSVKARFQKEEKKKDGSMPIEVLEKPPTPRSHLLLHLGVVNVVENDENPISAIKGEHVVCEIHTIEELIKTEEKGEQVVIGVDGCESRDGSKI</sequence>
<evidence type="ECO:0000256" key="2">
    <source>
        <dbReference type="ARBA" id="ARBA00007079"/>
    </source>
</evidence>
<keyword evidence="3" id="KW-0813">Transport</keyword>
<comment type="subcellular location">
    <subcellularLocation>
        <location evidence="1">Membrane</location>
        <topology evidence="1">Multi-pass membrane protein</topology>
    </subcellularLocation>
</comment>
<feature type="transmembrane region" description="Helical" evidence="9">
    <location>
        <begin position="76"/>
        <end position="95"/>
    </location>
</feature>
<reference evidence="10 11" key="2">
    <citation type="journal article" date="2017" name="Genome Biol.">
        <title>New reference genome sequences of hot pepper reveal the massive evolution of plant disease-resistance genes by retroduplication.</title>
        <authorList>
            <person name="Kim S."/>
            <person name="Park J."/>
            <person name="Yeom S.I."/>
            <person name="Kim Y.M."/>
            <person name="Seo E."/>
            <person name="Kim K.T."/>
            <person name="Kim M.S."/>
            <person name="Lee J.M."/>
            <person name="Cheong K."/>
            <person name="Shin H.S."/>
            <person name="Kim S.B."/>
            <person name="Han K."/>
            <person name="Lee J."/>
            <person name="Park M."/>
            <person name="Lee H.A."/>
            <person name="Lee H.Y."/>
            <person name="Lee Y."/>
            <person name="Oh S."/>
            <person name="Lee J.H."/>
            <person name="Choi E."/>
            <person name="Choi E."/>
            <person name="Lee S.E."/>
            <person name="Jeon J."/>
            <person name="Kim H."/>
            <person name="Choi G."/>
            <person name="Song H."/>
            <person name="Lee J."/>
            <person name="Lee S.C."/>
            <person name="Kwon J.K."/>
            <person name="Lee H.Y."/>
            <person name="Koo N."/>
            <person name="Hong Y."/>
            <person name="Kim R.W."/>
            <person name="Kang W.H."/>
            <person name="Huh J.H."/>
            <person name="Kang B.C."/>
            <person name="Yang T.J."/>
            <person name="Lee Y.H."/>
            <person name="Bennetzen J.L."/>
            <person name="Choi D."/>
        </authorList>
    </citation>
    <scope>NUCLEOTIDE SEQUENCE [LARGE SCALE GENOMIC DNA]</scope>
    <source>
        <strain evidence="11">cv. CM334</strain>
    </source>
</reference>
<protein>
    <recommendedName>
        <fullName evidence="12">Aluminum-activated malate transporter 8-like</fullName>
    </recommendedName>
</protein>
<organism evidence="10 11">
    <name type="scientific">Capsicum annuum</name>
    <name type="common">Capsicum pepper</name>
    <dbReference type="NCBI Taxonomy" id="4072"/>
    <lineage>
        <taxon>Eukaryota</taxon>
        <taxon>Viridiplantae</taxon>
        <taxon>Streptophyta</taxon>
        <taxon>Embryophyta</taxon>
        <taxon>Tracheophyta</taxon>
        <taxon>Spermatophyta</taxon>
        <taxon>Magnoliopsida</taxon>
        <taxon>eudicotyledons</taxon>
        <taxon>Gunneridae</taxon>
        <taxon>Pentapetalae</taxon>
        <taxon>asterids</taxon>
        <taxon>lamiids</taxon>
        <taxon>Solanales</taxon>
        <taxon>Solanaceae</taxon>
        <taxon>Solanoideae</taxon>
        <taxon>Capsiceae</taxon>
        <taxon>Capsicum</taxon>
    </lineage>
</organism>
<evidence type="ECO:0000313" key="11">
    <source>
        <dbReference type="Proteomes" id="UP000222542"/>
    </source>
</evidence>
<proteinExistence type="inferred from homology"/>
<keyword evidence="4 9" id="KW-0812">Transmembrane</keyword>
<dbReference type="AlphaFoldDB" id="A0A2G3AMP5"/>
<keyword evidence="7 9" id="KW-0472">Membrane</keyword>
<keyword evidence="5 9" id="KW-1133">Transmembrane helix</keyword>
<keyword evidence="8" id="KW-0407">Ion channel</keyword>
<dbReference type="Gramene" id="PHT95489">
    <property type="protein sequence ID" value="PHT95489"/>
    <property type="gene ID" value="T459_03371"/>
</dbReference>
<evidence type="ECO:0000256" key="4">
    <source>
        <dbReference type="ARBA" id="ARBA00022692"/>
    </source>
</evidence>
<evidence type="ECO:0000256" key="1">
    <source>
        <dbReference type="ARBA" id="ARBA00004141"/>
    </source>
</evidence>
<name>A0A2G3AMP5_CAPAN</name>
<dbReference type="OMA" id="IDVIMAM"/>
<evidence type="ECO:0000256" key="3">
    <source>
        <dbReference type="ARBA" id="ARBA00022448"/>
    </source>
</evidence>
<dbReference type="STRING" id="4072.A0A2G3AMP5"/>
<evidence type="ECO:0000256" key="8">
    <source>
        <dbReference type="ARBA" id="ARBA00023303"/>
    </source>
</evidence>
<evidence type="ECO:0000256" key="7">
    <source>
        <dbReference type="ARBA" id="ARBA00023136"/>
    </source>
</evidence>
<evidence type="ECO:0000256" key="9">
    <source>
        <dbReference type="SAM" id="Phobius"/>
    </source>
</evidence>
<dbReference type="Proteomes" id="UP000222542">
    <property type="component" value="Unassembled WGS sequence"/>
</dbReference>
<evidence type="ECO:0000256" key="6">
    <source>
        <dbReference type="ARBA" id="ARBA00023065"/>
    </source>
</evidence>
<dbReference type="GO" id="GO:0015743">
    <property type="term" value="P:malate transport"/>
    <property type="evidence" value="ECO:0007669"/>
    <property type="project" value="InterPro"/>
</dbReference>
<evidence type="ECO:0000256" key="5">
    <source>
        <dbReference type="ARBA" id="ARBA00022989"/>
    </source>
</evidence>